<dbReference type="RefSeq" id="WP_188951537.1">
    <property type="nucleotide sequence ID" value="NZ_BMIB01000002.1"/>
</dbReference>
<evidence type="ECO:0000313" key="2">
    <source>
        <dbReference type="Proteomes" id="UP000627292"/>
    </source>
</evidence>
<evidence type="ECO:0000313" key="1">
    <source>
        <dbReference type="EMBL" id="GGH64366.1"/>
    </source>
</evidence>
<sequence>MKPLVQLLLASLLLTSCSKTEKGDSLFDPDNTKKSFPASTTGSNSILDYYNFSSAPNNGSFALYGFTTGNSVTTPETANTNTDTLTSLTPLTANGAFYDQKGDVRQGGTVLFAGLTLQSGLSGGNTYFVDTVASRTGIGSAMSASGYIDYSVFHGKKIPVTLNPDYGVANSPTRGATDSLYIPLTIRFNKTATPFYTDSMGSSILAVYSKNYNTPIQWNADPQNTNGVVIIIEYDPEFKLNTDYWAPQTPPEKRHLYAAIRVPDNGQYTFTPEDLQGLPTNCMAKLFIGRAVHKQLNDKSGTGTYAVYAATTLVTLCRISQCGASAPTPCTVQ</sequence>
<reference evidence="1" key="1">
    <citation type="journal article" date="2014" name="Int. J. Syst. Evol. Microbiol.">
        <title>Complete genome sequence of Corynebacterium casei LMG S-19264T (=DSM 44701T), isolated from a smear-ripened cheese.</title>
        <authorList>
            <consortium name="US DOE Joint Genome Institute (JGI-PGF)"/>
            <person name="Walter F."/>
            <person name="Albersmeier A."/>
            <person name="Kalinowski J."/>
            <person name="Ruckert C."/>
        </authorList>
    </citation>
    <scope>NUCLEOTIDE SEQUENCE</scope>
    <source>
        <strain evidence="1">CGMCC 1.15290</strain>
    </source>
</reference>
<reference evidence="1" key="2">
    <citation type="submission" date="2020-09" db="EMBL/GenBank/DDBJ databases">
        <authorList>
            <person name="Sun Q."/>
            <person name="Zhou Y."/>
        </authorList>
    </citation>
    <scope>NUCLEOTIDE SEQUENCE</scope>
    <source>
        <strain evidence="1">CGMCC 1.15290</strain>
    </source>
</reference>
<accession>A0A917MUD6</accession>
<dbReference type="Proteomes" id="UP000627292">
    <property type="component" value="Unassembled WGS sequence"/>
</dbReference>
<proteinExistence type="predicted"/>
<comment type="caution">
    <text evidence="1">The sequence shown here is derived from an EMBL/GenBank/DDBJ whole genome shotgun (WGS) entry which is preliminary data.</text>
</comment>
<keyword evidence="2" id="KW-1185">Reference proteome</keyword>
<protein>
    <recommendedName>
        <fullName evidence="3">Lipoprotein</fullName>
    </recommendedName>
</protein>
<name>A0A917MUD6_9BACT</name>
<dbReference type="EMBL" id="BMIB01000002">
    <property type="protein sequence ID" value="GGH64366.1"/>
    <property type="molecule type" value="Genomic_DNA"/>
</dbReference>
<gene>
    <name evidence="1" type="ORF">GCM10011379_16330</name>
</gene>
<organism evidence="1 2">
    <name type="scientific">Filimonas zeae</name>
    <dbReference type="NCBI Taxonomy" id="1737353"/>
    <lineage>
        <taxon>Bacteria</taxon>
        <taxon>Pseudomonadati</taxon>
        <taxon>Bacteroidota</taxon>
        <taxon>Chitinophagia</taxon>
        <taxon>Chitinophagales</taxon>
        <taxon>Chitinophagaceae</taxon>
        <taxon>Filimonas</taxon>
    </lineage>
</organism>
<dbReference type="AlphaFoldDB" id="A0A917MUD6"/>
<dbReference type="PROSITE" id="PS51257">
    <property type="entry name" value="PROKAR_LIPOPROTEIN"/>
    <property type="match status" value="1"/>
</dbReference>
<evidence type="ECO:0008006" key="3">
    <source>
        <dbReference type="Google" id="ProtNLM"/>
    </source>
</evidence>